<evidence type="ECO:0000256" key="10">
    <source>
        <dbReference type="ARBA" id="ARBA00093548"/>
    </source>
</evidence>
<proteinExistence type="inferred from homology"/>
<accession>A0ABV7F2Z2</accession>
<protein>
    <recommendedName>
        <fullName evidence="3">Translocation and assembly module subunit TamA</fullName>
    </recommendedName>
    <alternativeName>
        <fullName evidence="9">Autotransporter assembly factor TamA</fullName>
    </alternativeName>
</protein>
<comment type="subcellular location">
    <subcellularLocation>
        <location evidence="1">Cell outer membrane</location>
    </subcellularLocation>
</comment>
<comment type="similarity">
    <text evidence="2">Belongs to the TamA family.</text>
</comment>
<evidence type="ECO:0000313" key="14">
    <source>
        <dbReference type="Proteomes" id="UP001595530"/>
    </source>
</evidence>
<evidence type="ECO:0000256" key="1">
    <source>
        <dbReference type="ARBA" id="ARBA00004442"/>
    </source>
</evidence>
<organism evidence="13 14">
    <name type="scientific">Undibacterium arcticum</name>
    <dbReference type="NCBI Taxonomy" id="1762892"/>
    <lineage>
        <taxon>Bacteria</taxon>
        <taxon>Pseudomonadati</taxon>
        <taxon>Pseudomonadota</taxon>
        <taxon>Betaproteobacteria</taxon>
        <taxon>Burkholderiales</taxon>
        <taxon>Oxalobacteraceae</taxon>
        <taxon>Undibacterium</taxon>
    </lineage>
</organism>
<evidence type="ECO:0000259" key="12">
    <source>
        <dbReference type="PROSITE" id="PS51779"/>
    </source>
</evidence>
<dbReference type="InterPro" id="IPR039910">
    <property type="entry name" value="D15-like"/>
</dbReference>
<dbReference type="PANTHER" id="PTHR12815:SF47">
    <property type="entry name" value="TRANSLOCATION AND ASSEMBLY MODULE SUBUNIT TAMA"/>
    <property type="match status" value="1"/>
</dbReference>
<dbReference type="EMBL" id="JBHRTP010000032">
    <property type="protein sequence ID" value="MFC3108478.1"/>
    <property type="molecule type" value="Genomic_DNA"/>
</dbReference>
<dbReference type="InterPro" id="IPR035243">
    <property type="entry name" value="TamA_POTRA_Dom_1"/>
</dbReference>
<keyword evidence="4" id="KW-1134">Transmembrane beta strand</keyword>
<evidence type="ECO:0000256" key="7">
    <source>
        <dbReference type="ARBA" id="ARBA00023136"/>
    </source>
</evidence>
<comment type="caution">
    <text evidence="13">The sequence shown here is derived from an EMBL/GenBank/DDBJ whole genome shotgun (WGS) entry which is preliminary data.</text>
</comment>
<dbReference type="Gene3D" id="3.10.20.310">
    <property type="entry name" value="membrane protein fhac"/>
    <property type="match status" value="2"/>
</dbReference>
<dbReference type="Proteomes" id="UP001595530">
    <property type="component" value="Unassembled WGS sequence"/>
</dbReference>
<dbReference type="PROSITE" id="PS51779">
    <property type="entry name" value="POTRA"/>
    <property type="match status" value="1"/>
</dbReference>
<dbReference type="Pfam" id="PF17243">
    <property type="entry name" value="POTRA_TamA_1"/>
    <property type="match status" value="1"/>
</dbReference>
<keyword evidence="7" id="KW-0472">Membrane</keyword>
<evidence type="ECO:0000256" key="5">
    <source>
        <dbReference type="ARBA" id="ARBA00022692"/>
    </source>
</evidence>
<dbReference type="InterPro" id="IPR000184">
    <property type="entry name" value="Bac_surfAg_D15"/>
</dbReference>
<evidence type="ECO:0000256" key="6">
    <source>
        <dbReference type="ARBA" id="ARBA00022729"/>
    </source>
</evidence>
<evidence type="ECO:0000256" key="9">
    <source>
        <dbReference type="ARBA" id="ARBA00033063"/>
    </source>
</evidence>
<dbReference type="InterPro" id="IPR010827">
    <property type="entry name" value="BamA/TamA_POTRA"/>
</dbReference>
<evidence type="ECO:0000256" key="4">
    <source>
        <dbReference type="ARBA" id="ARBA00022452"/>
    </source>
</evidence>
<dbReference type="PANTHER" id="PTHR12815">
    <property type="entry name" value="SORTING AND ASSEMBLY MACHINERY SAMM50 PROTEIN FAMILY MEMBER"/>
    <property type="match status" value="1"/>
</dbReference>
<sequence>MQRCFLSRLHALLCLCLFGVMCNAAAADYEVRIDAPDTLRALLEKNLDIVRWRGNPRIDAEQLQRLVQAAPEQIRTLVATEGFYTPEITSRIDNSKPVWVIDFKVTPGRPTLVGKLDLQLTGFGTTPGSASESKSDQAALKSGWLMQPGVVFRQADWELAKRSLLREVAQSRYPRAELTDTSAVVDPEQARADLKVVLDSGPAVSFGAMRIEGLQRYPDSAVTRLNPIKPGAPYSESALLELQSQLQDSGYFNRVEVSADLDTLDAAGAGNTGPVQVPAQVPVLVHVTENTRKKVGLGIGYSTNTGKRGQLTYDDLNLFGLHWKNGLIVETKKQTARSELFFPITPEGYKDSVGVGFERSDIEGEVTRLASVSAKRAWGRPALERSVSIEYLNEHKSVAGAPLSSSQSLPLTYGVTLRRTDNLLFPTDGYLLNAQFGGAFLPLLTDRMFVRGYAKLVNYHALSKQNILVLRGELGVIGAKGRDGIPEAYLFRAGGDQSVRGYAYQELGVSEASATVGGRYLATASAEYQNWFRPNWGAALFVDAGNAADKPADLKPKFGYGAGARWRSPVGPINLDLAYGQADKQVRLHFSLGFAF</sequence>
<evidence type="ECO:0000313" key="13">
    <source>
        <dbReference type="EMBL" id="MFC3108478.1"/>
    </source>
</evidence>
<feature type="chain" id="PRO_5046948951" description="Translocation and assembly module subunit TamA" evidence="11">
    <location>
        <begin position="27"/>
        <end position="596"/>
    </location>
</feature>
<evidence type="ECO:0000256" key="8">
    <source>
        <dbReference type="ARBA" id="ARBA00023237"/>
    </source>
</evidence>
<evidence type="ECO:0000256" key="11">
    <source>
        <dbReference type="SAM" id="SignalP"/>
    </source>
</evidence>
<keyword evidence="5" id="KW-0812">Transmembrane</keyword>
<dbReference type="Gene3D" id="2.40.160.50">
    <property type="entry name" value="membrane protein fhac: a member of the omp85/tpsb transporter family"/>
    <property type="match status" value="1"/>
</dbReference>
<dbReference type="RefSeq" id="WP_390322136.1">
    <property type="nucleotide sequence ID" value="NZ_JBHRTP010000032.1"/>
</dbReference>
<feature type="signal peptide" evidence="11">
    <location>
        <begin position="1"/>
        <end position="26"/>
    </location>
</feature>
<evidence type="ECO:0000256" key="3">
    <source>
        <dbReference type="ARBA" id="ARBA00015419"/>
    </source>
</evidence>
<gene>
    <name evidence="13" type="ORF">ACFOFO_10965</name>
</gene>
<comment type="subunit">
    <text evidence="10">Interacts with TamB to form the translocation and assembly module (TAM).</text>
</comment>
<evidence type="ECO:0000256" key="2">
    <source>
        <dbReference type="ARBA" id="ARBA00010248"/>
    </source>
</evidence>
<dbReference type="Pfam" id="PF01103">
    <property type="entry name" value="Omp85"/>
    <property type="match status" value="1"/>
</dbReference>
<name>A0ABV7F2Z2_9BURK</name>
<keyword evidence="8" id="KW-0998">Cell outer membrane</keyword>
<reference evidence="14" key="1">
    <citation type="journal article" date="2019" name="Int. J. Syst. Evol. Microbiol.">
        <title>The Global Catalogue of Microorganisms (GCM) 10K type strain sequencing project: providing services to taxonomists for standard genome sequencing and annotation.</title>
        <authorList>
            <consortium name="The Broad Institute Genomics Platform"/>
            <consortium name="The Broad Institute Genome Sequencing Center for Infectious Disease"/>
            <person name="Wu L."/>
            <person name="Ma J."/>
        </authorList>
    </citation>
    <scope>NUCLEOTIDE SEQUENCE [LARGE SCALE GENOMIC DNA]</scope>
    <source>
        <strain evidence="14">KCTC 42986</strain>
    </source>
</reference>
<dbReference type="InterPro" id="IPR034746">
    <property type="entry name" value="POTRA"/>
</dbReference>
<feature type="domain" description="POTRA" evidence="12">
    <location>
        <begin position="204"/>
        <end position="290"/>
    </location>
</feature>
<keyword evidence="14" id="KW-1185">Reference proteome</keyword>
<dbReference type="Pfam" id="PF07244">
    <property type="entry name" value="POTRA"/>
    <property type="match status" value="1"/>
</dbReference>
<keyword evidence="6 11" id="KW-0732">Signal</keyword>